<dbReference type="InterPro" id="IPR011042">
    <property type="entry name" value="6-blade_b-propeller_TolB-like"/>
</dbReference>
<evidence type="ECO:0000313" key="2">
    <source>
        <dbReference type="EMBL" id="MFC6879670.1"/>
    </source>
</evidence>
<feature type="transmembrane region" description="Helical" evidence="1">
    <location>
        <begin position="20"/>
        <end position="38"/>
    </location>
</feature>
<keyword evidence="1" id="KW-0472">Membrane</keyword>
<proteinExistence type="predicted"/>
<reference evidence="3" key="1">
    <citation type="journal article" date="2019" name="Int. J. Syst. Evol. Microbiol.">
        <title>The Global Catalogue of Microorganisms (GCM) 10K type strain sequencing project: providing services to taxonomists for standard genome sequencing and annotation.</title>
        <authorList>
            <consortium name="The Broad Institute Genomics Platform"/>
            <consortium name="The Broad Institute Genome Sequencing Center for Infectious Disease"/>
            <person name="Wu L."/>
            <person name="Ma J."/>
        </authorList>
    </citation>
    <scope>NUCLEOTIDE SEQUENCE [LARGE SCALE GENOMIC DNA]</scope>
    <source>
        <strain evidence="3">JCM 3369</strain>
    </source>
</reference>
<keyword evidence="1" id="KW-1133">Transmembrane helix</keyword>
<keyword evidence="3" id="KW-1185">Reference proteome</keyword>
<evidence type="ECO:0000256" key="1">
    <source>
        <dbReference type="SAM" id="Phobius"/>
    </source>
</evidence>
<dbReference type="EMBL" id="JBHSXS010000003">
    <property type="protein sequence ID" value="MFC6879670.1"/>
    <property type="molecule type" value="Genomic_DNA"/>
</dbReference>
<dbReference type="RefSeq" id="WP_160821633.1">
    <property type="nucleotide sequence ID" value="NZ_JBHSXE010000001.1"/>
</dbReference>
<protein>
    <submittedName>
        <fullName evidence="2">TolB family protein</fullName>
    </submittedName>
</protein>
<sequence>MDGRHKERAPRGRLGAAWKGLVPVGVATAAALVIGGGMDVVHRHRIAEETEHAAKPAAKKQRTEPRFVVGVRTPGTAVVVRDVRTGEDVRLPVAASNGRRFQRIASAGERSYIVASSAARKVTFQRLKLEKDGRPKELSELPKATVAGASTAWSDLAVTPDGKTLAYVTYRGARARVDVVSLSGGARKTWTTRAAGRVGSLSWAGGRLSFVWTPYRRVNGRATALGHQVRVIDTAAVPSGDLKASKPVLKLPRGSGVAVISKDGRTVVTGVPQRTQIAFQAYSTETGRPTKVLWRQNAAGSLARLVPDRTGGHLLASVSDGHLYAQGTRALPGKDLADAAW</sequence>
<dbReference type="Gene3D" id="2.120.10.30">
    <property type="entry name" value="TolB, C-terminal domain"/>
    <property type="match status" value="1"/>
</dbReference>
<comment type="caution">
    <text evidence="2">The sequence shown here is derived from an EMBL/GenBank/DDBJ whole genome shotgun (WGS) entry which is preliminary data.</text>
</comment>
<dbReference type="SUPFAM" id="SSF82171">
    <property type="entry name" value="DPP6 N-terminal domain-like"/>
    <property type="match status" value="1"/>
</dbReference>
<keyword evidence="1" id="KW-0812">Transmembrane</keyword>
<evidence type="ECO:0000313" key="3">
    <source>
        <dbReference type="Proteomes" id="UP001596380"/>
    </source>
</evidence>
<gene>
    <name evidence="2" type="ORF">ACFQKB_07820</name>
</gene>
<accession>A0ABW2CEP2</accession>
<organism evidence="2 3">
    <name type="scientific">Actinomadura yumaensis</name>
    <dbReference type="NCBI Taxonomy" id="111807"/>
    <lineage>
        <taxon>Bacteria</taxon>
        <taxon>Bacillati</taxon>
        <taxon>Actinomycetota</taxon>
        <taxon>Actinomycetes</taxon>
        <taxon>Streptosporangiales</taxon>
        <taxon>Thermomonosporaceae</taxon>
        <taxon>Actinomadura</taxon>
    </lineage>
</organism>
<name>A0ABW2CEP2_9ACTN</name>
<dbReference type="Proteomes" id="UP001596380">
    <property type="component" value="Unassembled WGS sequence"/>
</dbReference>